<feature type="domain" description="Ints3-like C-terminal" evidence="1">
    <location>
        <begin position="134"/>
        <end position="184"/>
    </location>
</feature>
<evidence type="ECO:0000313" key="2">
    <source>
        <dbReference type="EMBL" id="KAJ8267840.1"/>
    </source>
</evidence>
<accession>A0A9Q1DED7</accession>
<gene>
    <name evidence="2" type="ORF">COCON_G00130120</name>
</gene>
<name>A0A9Q1DED7_CONCO</name>
<dbReference type="Proteomes" id="UP001152803">
    <property type="component" value="Unassembled WGS sequence"/>
</dbReference>
<dbReference type="AlphaFoldDB" id="A0A9Q1DED7"/>
<dbReference type="EMBL" id="JAFJMO010000009">
    <property type="protein sequence ID" value="KAJ8267840.1"/>
    <property type="molecule type" value="Genomic_DNA"/>
</dbReference>
<dbReference type="OrthoDB" id="8953018at2759"/>
<sequence>MEMDNHVLDKEDGCYDNTEAAFSDDEEELNNKGVLVYRTAALLCTTGVAVTRILLSQCARVLAPRSAFRRAFTCRSHAPFRVKSDVESHWLRIQSEFRQKREFRFHPIKEAIIEEPPDITPYVDQLDETVREKVLQLQKGNDTEAQCEVMQELVDLILEEDFDSEQMSSLASCLAELFKGHFRATSCLMKSLKSACL</sequence>
<dbReference type="Pfam" id="PF24566">
    <property type="entry name" value="HEAT_Ints3_C"/>
    <property type="match status" value="1"/>
</dbReference>
<dbReference type="InterPro" id="IPR056518">
    <property type="entry name" value="HEAT_Ints3_C"/>
</dbReference>
<evidence type="ECO:0000313" key="3">
    <source>
        <dbReference type="Proteomes" id="UP001152803"/>
    </source>
</evidence>
<evidence type="ECO:0000259" key="1">
    <source>
        <dbReference type="Pfam" id="PF24566"/>
    </source>
</evidence>
<proteinExistence type="predicted"/>
<organism evidence="2 3">
    <name type="scientific">Conger conger</name>
    <name type="common">Conger eel</name>
    <name type="synonym">Muraena conger</name>
    <dbReference type="NCBI Taxonomy" id="82655"/>
    <lineage>
        <taxon>Eukaryota</taxon>
        <taxon>Metazoa</taxon>
        <taxon>Chordata</taxon>
        <taxon>Craniata</taxon>
        <taxon>Vertebrata</taxon>
        <taxon>Euteleostomi</taxon>
        <taxon>Actinopterygii</taxon>
        <taxon>Neopterygii</taxon>
        <taxon>Teleostei</taxon>
        <taxon>Anguilliformes</taxon>
        <taxon>Congridae</taxon>
        <taxon>Conger</taxon>
    </lineage>
</organism>
<reference evidence="2" key="1">
    <citation type="journal article" date="2023" name="Science">
        <title>Genome structures resolve the early diversification of teleost fishes.</title>
        <authorList>
            <person name="Parey E."/>
            <person name="Louis A."/>
            <person name="Montfort J."/>
            <person name="Bouchez O."/>
            <person name="Roques C."/>
            <person name="Iampietro C."/>
            <person name="Lluch J."/>
            <person name="Castinel A."/>
            <person name="Donnadieu C."/>
            <person name="Desvignes T."/>
            <person name="Floi Bucao C."/>
            <person name="Jouanno E."/>
            <person name="Wen M."/>
            <person name="Mejri S."/>
            <person name="Dirks R."/>
            <person name="Jansen H."/>
            <person name="Henkel C."/>
            <person name="Chen W.J."/>
            <person name="Zahm M."/>
            <person name="Cabau C."/>
            <person name="Klopp C."/>
            <person name="Thompson A.W."/>
            <person name="Robinson-Rechavi M."/>
            <person name="Braasch I."/>
            <person name="Lecointre G."/>
            <person name="Bobe J."/>
            <person name="Postlethwait J.H."/>
            <person name="Berthelot C."/>
            <person name="Roest Crollius H."/>
            <person name="Guiguen Y."/>
        </authorList>
    </citation>
    <scope>NUCLEOTIDE SEQUENCE</scope>
    <source>
        <strain evidence="2">Concon-B</strain>
    </source>
</reference>
<comment type="caution">
    <text evidence="2">The sequence shown here is derived from an EMBL/GenBank/DDBJ whole genome shotgun (WGS) entry which is preliminary data.</text>
</comment>
<keyword evidence="3" id="KW-1185">Reference proteome</keyword>
<protein>
    <recommendedName>
        <fullName evidence="1">Ints3-like C-terminal domain-containing protein</fullName>
    </recommendedName>
</protein>